<dbReference type="AlphaFoldDB" id="A0A5U1Q656"/>
<gene>
    <name evidence="2" type="ORF">D3F83_16365</name>
</gene>
<dbReference type="InterPro" id="IPR057271">
    <property type="entry name" value="YagK_YfjJ_C"/>
</dbReference>
<organism evidence="2">
    <name type="scientific">Salmonella enterica</name>
    <name type="common">Salmonella choleraesuis</name>
    <dbReference type="NCBI Taxonomy" id="28901"/>
    <lineage>
        <taxon>Bacteria</taxon>
        <taxon>Pseudomonadati</taxon>
        <taxon>Pseudomonadota</taxon>
        <taxon>Gammaproteobacteria</taxon>
        <taxon>Enterobacterales</taxon>
        <taxon>Enterobacteriaceae</taxon>
        <taxon>Salmonella</taxon>
    </lineage>
</organism>
<dbReference type="EMBL" id="AAGJQW010000013">
    <property type="protein sequence ID" value="EBO7980960.1"/>
    <property type="molecule type" value="Genomic_DNA"/>
</dbReference>
<evidence type="ECO:0000313" key="2">
    <source>
        <dbReference type="EMBL" id="EBO7980960.1"/>
    </source>
</evidence>
<comment type="caution">
    <text evidence="2">The sequence shown here is derived from an EMBL/GenBank/DDBJ whole genome shotgun (WGS) entry which is preliminary data.</text>
</comment>
<name>A0A5U1Q656_SALER</name>
<feature type="domain" description="YagK/YfjJ C-terminal" evidence="1">
    <location>
        <begin position="29"/>
        <end position="171"/>
    </location>
</feature>
<proteinExistence type="predicted"/>
<dbReference type="Pfam" id="PF11726">
    <property type="entry name" value="YagK_YfjJ_C"/>
    <property type="match status" value="1"/>
</dbReference>
<protein>
    <submittedName>
        <fullName evidence="2">Inovirus Gp2 family protein</fullName>
    </submittedName>
</protein>
<accession>A0A5U1Q656</accession>
<reference evidence="2" key="1">
    <citation type="submission" date="2018-09" db="EMBL/GenBank/DDBJ databases">
        <authorList>
            <consortium name="Veterinary Laboratory Investigation and Response Network"/>
        </authorList>
    </citation>
    <scope>NUCLEOTIDE SEQUENCE</scope>
    <source>
        <strain evidence="2">SAL-18-VL-SD-NC-0003</strain>
    </source>
</reference>
<sequence>MHTPYPFNSRYTMNWFLLSLLNNHLDQLLNRYSRIQALRLDLFYQKGTERYKRHSWNETEREVRMLVERTLQHTNLAGYFWVLENSVDHGCHAHIVFYLDRHLNQASYPIAERVGAIWREITQRKGYYNRCEYKPTYEVSIDRPVNYGDTEAIDNLRYIISYLAKEEQKHGHYYYGASEVPPPSGLGVLARCNLRSALFYVSIH</sequence>
<evidence type="ECO:0000259" key="1">
    <source>
        <dbReference type="Pfam" id="PF11726"/>
    </source>
</evidence>